<dbReference type="InterPro" id="IPR001087">
    <property type="entry name" value="GDSL"/>
</dbReference>
<evidence type="ECO:0000313" key="3">
    <source>
        <dbReference type="EMBL" id="BAC14040.1"/>
    </source>
</evidence>
<protein>
    <submittedName>
        <fullName evidence="3">Hypothetical conserved protein</fullName>
    </submittedName>
</protein>
<organism evidence="3 4">
    <name type="scientific">Oceanobacillus iheyensis (strain DSM 14371 / CIP 107618 / JCM 11309 / KCTC 3954 / HTE831)</name>
    <dbReference type="NCBI Taxonomy" id="221109"/>
    <lineage>
        <taxon>Bacteria</taxon>
        <taxon>Bacillati</taxon>
        <taxon>Bacillota</taxon>
        <taxon>Bacilli</taxon>
        <taxon>Bacillales</taxon>
        <taxon>Bacillaceae</taxon>
        <taxon>Oceanobacillus</taxon>
    </lineage>
</organism>
<sequence>MNHINLFLAGDSTMATYDVNRAPQMGWGQVLDQYFNEKIKIWNEAVPGRSTKTFIQEGRQKRICQLIKPGDYLFVQFGHNDSKADSDRYTEPFTTYKQNLEIFISNARSKGAFPVLLTPVQRRNFTIKGKILDKHGSYPVAMRELAMELAVPLIDITEKSTILLENIGPELSKKLYMWLKRGDYSNYPEGMEDNTHFTELGANTIAQLVIEGINDLRLPLAKFINKEEMGL</sequence>
<dbReference type="InterPro" id="IPR036514">
    <property type="entry name" value="SGNH_hydro_sf"/>
</dbReference>
<dbReference type="CDD" id="cd01821">
    <property type="entry name" value="Rhamnogalacturan_acetylesterase_like"/>
    <property type="match status" value="1"/>
</dbReference>
<gene>
    <name evidence="3" type="ordered locus">OB2084</name>
</gene>
<keyword evidence="2" id="KW-0378">Hydrolase</keyword>
<dbReference type="PhylomeDB" id="Q8EPL7"/>
<dbReference type="PANTHER" id="PTHR43695">
    <property type="entry name" value="PUTATIVE (AFU_ORTHOLOGUE AFUA_2G17250)-RELATED"/>
    <property type="match status" value="1"/>
</dbReference>
<evidence type="ECO:0000256" key="1">
    <source>
        <dbReference type="ARBA" id="ARBA00008668"/>
    </source>
</evidence>
<evidence type="ECO:0000313" key="4">
    <source>
        <dbReference type="Proteomes" id="UP000000822"/>
    </source>
</evidence>
<dbReference type="Gene3D" id="3.40.50.1110">
    <property type="entry name" value="SGNH hydrolase"/>
    <property type="match status" value="1"/>
</dbReference>
<dbReference type="RefSeq" id="WP_011066479.1">
    <property type="nucleotide sequence ID" value="NC_004193.1"/>
</dbReference>
<dbReference type="HOGENOM" id="CLU_065859_2_1_9"/>
<evidence type="ECO:0000256" key="2">
    <source>
        <dbReference type="ARBA" id="ARBA00022801"/>
    </source>
</evidence>
<dbReference type="GO" id="GO:0016788">
    <property type="term" value="F:hydrolase activity, acting on ester bonds"/>
    <property type="evidence" value="ECO:0007669"/>
    <property type="project" value="InterPro"/>
</dbReference>
<dbReference type="AlphaFoldDB" id="Q8EPL7"/>
<dbReference type="PANTHER" id="PTHR43695:SF1">
    <property type="entry name" value="RHAMNOGALACTURONAN ACETYLESTERASE"/>
    <property type="match status" value="1"/>
</dbReference>
<dbReference type="STRING" id="221109.gene:10734330"/>
<dbReference type="Pfam" id="PF00657">
    <property type="entry name" value="Lipase_GDSL"/>
    <property type="match status" value="1"/>
</dbReference>
<dbReference type="EMBL" id="BA000028">
    <property type="protein sequence ID" value="BAC14040.1"/>
    <property type="molecule type" value="Genomic_DNA"/>
</dbReference>
<proteinExistence type="inferred from homology"/>
<name>Q8EPL7_OCEIH</name>
<dbReference type="SUPFAM" id="SSF52266">
    <property type="entry name" value="SGNH hydrolase"/>
    <property type="match status" value="1"/>
</dbReference>
<reference evidence="3 4" key="2">
    <citation type="journal article" date="2002" name="Nucleic Acids Res.">
        <title>Genome sequence of Oceanobacillus iheyensis isolated from the Iheya Ridge and its unexpected adaptive capabilities to extreme environments.</title>
        <authorList>
            <person name="Takami H."/>
            <person name="Takaki Y."/>
            <person name="Uchiyama I."/>
        </authorList>
    </citation>
    <scope>NUCLEOTIDE SEQUENCE [LARGE SCALE GENOMIC DNA]</scope>
    <source>
        <strain evidence="4">DSM 14371 / CIP 107618 / JCM 11309 / KCTC 3954 / HTE831</strain>
    </source>
</reference>
<reference evidence="3 4" key="1">
    <citation type="journal article" date="2001" name="FEMS Microbiol. Lett.">
        <title>Oceanobacillus iheyensis gen. nov., sp. nov., a deep-sea extremely halotolerant and alkaliphilic species isolated from a depth of 1050 m on the Iheya Ridge.</title>
        <authorList>
            <person name="Lu J."/>
            <person name="Nogi Y."/>
            <person name="Takami H."/>
        </authorList>
    </citation>
    <scope>NUCLEOTIDE SEQUENCE [LARGE SCALE GENOMIC DNA]</scope>
    <source>
        <strain evidence="4">DSM 14371 / CIP 107618 / JCM 11309 / KCTC 3954 / HTE831</strain>
    </source>
</reference>
<comment type="similarity">
    <text evidence="1">Belongs to the 'GDSL' lipolytic enzyme family.</text>
</comment>
<dbReference type="InterPro" id="IPR037459">
    <property type="entry name" value="RhgT-like"/>
</dbReference>
<keyword evidence="4" id="KW-1185">Reference proteome</keyword>
<dbReference type="OrthoDB" id="9807041at2"/>
<dbReference type="Proteomes" id="UP000000822">
    <property type="component" value="Chromosome"/>
</dbReference>
<accession>Q8EPL7</accession>
<dbReference type="KEGG" id="oih:OB2084"/>
<dbReference type="eggNOG" id="COG2755">
    <property type="taxonomic scope" value="Bacteria"/>
</dbReference>